<dbReference type="GO" id="GO:0005886">
    <property type="term" value="C:plasma membrane"/>
    <property type="evidence" value="ECO:0007669"/>
    <property type="project" value="UniProtKB-SubCell"/>
</dbReference>
<dbReference type="Proteomes" id="UP000594468">
    <property type="component" value="Chromosome"/>
</dbReference>
<keyword evidence="6 7" id="KW-0472">Membrane</keyword>
<evidence type="ECO:0000256" key="7">
    <source>
        <dbReference type="RuleBase" id="RU363032"/>
    </source>
</evidence>
<name>A0A7S8EAD8_9CHLR</name>
<gene>
    <name evidence="9" type="ORF">G4Y79_02915</name>
</gene>
<evidence type="ECO:0000256" key="1">
    <source>
        <dbReference type="ARBA" id="ARBA00004651"/>
    </source>
</evidence>
<evidence type="ECO:0000256" key="3">
    <source>
        <dbReference type="ARBA" id="ARBA00022475"/>
    </source>
</evidence>
<evidence type="ECO:0000256" key="4">
    <source>
        <dbReference type="ARBA" id="ARBA00022692"/>
    </source>
</evidence>
<dbReference type="PROSITE" id="PS50928">
    <property type="entry name" value="ABC_TM1"/>
    <property type="match status" value="1"/>
</dbReference>
<feature type="domain" description="ABC transmembrane type-1" evidence="8">
    <location>
        <begin position="76"/>
        <end position="270"/>
    </location>
</feature>
<evidence type="ECO:0000256" key="6">
    <source>
        <dbReference type="ARBA" id="ARBA00023136"/>
    </source>
</evidence>
<dbReference type="SUPFAM" id="SSF161098">
    <property type="entry name" value="MetI-like"/>
    <property type="match status" value="1"/>
</dbReference>
<keyword evidence="3" id="KW-1003">Cell membrane</keyword>
<comment type="subcellular location">
    <subcellularLocation>
        <location evidence="1 7">Cell membrane</location>
        <topology evidence="1 7">Multi-pass membrane protein</topology>
    </subcellularLocation>
</comment>
<dbReference type="GO" id="GO:0055085">
    <property type="term" value="P:transmembrane transport"/>
    <property type="evidence" value="ECO:0007669"/>
    <property type="project" value="InterPro"/>
</dbReference>
<feature type="transmembrane region" description="Helical" evidence="7">
    <location>
        <begin position="140"/>
        <end position="162"/>
    </location>
</feature>
<sequence>MYVTESKVSRWSRQSLIYGLLIAGGLVVLFPLVWTFSTSLKTPDQVTMRSVQLIPDQVAWSNYQEIFDIAPVFLYFKNTMIIVIASVFGGLVTCSLAGYAFARINFPGRNVLFLILIGTMMLPYVVQIIPLFVLFDRLGWVGTFLPLVVPRLLGHNAFYIFLYRQFFRGLPSEIFDAARIDGTSEIGLWWRMALPNSKPVLATMAIFSFQFAWNDFLNPLIYLGSDQSKWTMALGLNGLQGFEGEASSLPMMMVMSVFMLLPMLAIFAIGQRYMVQGVTVSGLKG</sequence>
<reference evidence="9 10" key="1">
    <citation type="submission" date="2020-02" db="EMBL/GenBank/DDBJ databases">
        <authorList>
            <person name="Zheng R.K."/>
            <person name="Sun C.M."/>
        </authorList>
    </citation>
    <scope>NUCLEOTIDE SEQUENCE [LARGE SCALE GENOMIC DNA]</scope>
    <source>
        <strain evidence="10">rifampicinis</strain>
    </source>
</reference>
<evidence type="ECO:0000313" key="9">
    <source>
        <dbReference type="EMBL" id="QPC83347.1"/>
    </source>
</evidence>
<feature type="transmembrane region" description="Helical" evidence="7">
    <location>
        <begin position="249"/>
        <end position="269"/>
    </location>
</feature>
<evidence type="ECO:0000259" key="8">
    <source>
        <dbReference type="PROSITE" id="PS50928"/>
    </source>
</evidence>
<evidence type="ECO:0000256" key="2">
    <source>
        <dbReference type="ARBA" id="ARBA00022448"/>
    </source>
</evidence>
<keyword evidence="10" id="KW-1185">Reference proteome</keyword>
<keyword evidence="5 7" id="KW-1133">Transmembrane helix</keyword>
<dbReference type="Gene3D" id="1.10.3720.10">
    <property type="entry name" value="MetI-like"/>
    <property type="match status" value="1"/>
</dbReference>
<keyword evidence="4 7" id="KW-0812">Transmembrane</keyword>
<protein>
    <submittedName>
        <fullName evidence="9">Carbohydrate ABC transporter permease</fullName>
    </submittedName>
</protein>
<evidence type="ECO:0000313" key="10">
    <source>
        <dbReference type="Proteomes" id="UP000594468"/>
    </source>
</evidence>
<proteinExistence type="inferred from homology"/>
<dbReference type="RefSeq" id="WP_195171414.1">
    <property type="nucleotide sequence ID" value="NZ_CP062983.1"/>
</dbReference>
<dbReference type="PANTHER" id="PTHR43744">
    <property type="entry name" value="ABC TRANSPORTER PERMEASE PROTEIN MG189-RELATED-RELATED"/>
    <property type="match status" value="1"/>
</dbReference>
<comment type="similarity">
    <text evidence="7">Belongs to the binding-protein-dependent transport system permease family.</text>
</comment>
<accession>A0A7S8EAD8</accession>
<dbReference type="CDD" id="cd06261">
    <property type="entry name" value="TM_PBP2"/>
    <property type="match status" value="1"/>
</dbReference>
<dbReference type="KEGG" id="pmet:G4Y79_02915"/>
<dbReference type="PANTHER" id="PTHR43744:SF12">
    <property type="entry name" value="ABC TRANSPORTER PERMEASE PROTEIN MG189-RELATED"/>
    <property type="match status" value="1"/>
</dbReference>
<dbReference type="AlphaFoldDB" id="A0A7S8EAD8"/>
<evidence type="ECO:0000256" key="5">
    <source>
        <dbReference type="ARBA" id="ARBA00022989"/>
    </source>
</evidence>
<dbReference type="InterPro" id="IPR035906">
    <property type="entry name" value="MetI-like_sf"/>
</dbReference>
<organism evidence="9 10">
    <name type="scientific">Phototrophicus methaneseepsis</name>
    <dbReference type="NCBI Taxonomy" id="2710758"/>
    <lineage>
        <taxon>Bacteria</taxon>
        <taxon>Bacillati</taxon>
        <taxon>Chloroflexota</taxon>
        <taxon>Candidatus Thermofontia</taxon>
        <taxon>Phototrophicales</taxon>
        <taxon>Phototrophicaceae</taxon>
        <taxon>Phototrophicus</taxon>
    </lineage>
</organism>
<feature type="transmembrane region" description="Helical" evidence="7">
    <location>
        <begin position="200"/>
        <end position="222"/>
    </location>
</feature>
<keyword evidence="2 7" id="KW-0813">Transport</keyword>
<dbReference type="Pfam" id="PF00528">
    <property type="entry name" value="BPD_transp_1"/>
    <property type="match status" value="1"/>
</dbReference>
<dbReference type="EMBL" id="CP062983">
    <property type="protein sequence ID" value="QPC83347.1"/>
    <property type="molecule type" value="Genomic_DNA"/>
</dbReference>
<feature type="transmembrane region" description="Helical" evidence="7">
    <location>
        <begin position="111"/>
        <end position="134"/>
    </location>
</feature>
<dbReference type="InterPro" id="IPR000515">
    <property type="entry name" value="MetI-like"/>
</dbReference>
<feature type="transmembrane region" description="Helical" evidence="7">
    <location>
        <begin position="16"/>
        <end position="36"/>
    </location>
</feature>
<feature type="transmembrane region" description="Helical" evidence="7">
    <location>
        <begin position="80"/>
        <end position="102"/>
    </location>
</feature>